<dbReference type="SUPFAM" id="SSF48403">
    <property type="entry name" value="Ankyrin repeat"/>
    <property type="match status" value="2"/>
</dbReference>
<dbReference type="Pfam" id="PF00023">
    <property type="entry name" value="Ank"/>
    <property type="match status" value="1"/>
</dbReference>
<feature type="domain" description="PGG" evidence="9">
    <location>
        <begin position="502"/>
        <end position="596"/>
    </location>
</feature>
<keyword evidence="6 8" id="KW-0472">Membrane</keyword>
<reference evidence="10" key="1">
    <citation type="submission" date="2020-10" db="EMBL/GenBank/DDBJ databases">
        <authorList>
            <person name="Han B."/>
            <person name="Lu T."/>
            <person name="Zhao Q."/>
            <person name="Huang X."/>
            <person name="Zhao Y."/>
        </authorList>
    </citation>
    <scope>NUCLEOTIDE SEQUENCE</scope>
</reference>
<evidence type="ECO:0000256" key="8">
    <source>
        <dbReference type="SAM" id="Phobius"/>
    </source>
</evidence>
<organism evidence="10 11">
    <name type="scientific">Miscanthus lutarioriparius</name>
    <dbReference type="NCBI Taxonomy" id="422564"/>
    <lineage>
        <taxon>Eukaryota</taxon>
        <taxon>Viridiplantae</taxon>
        <taxon>Streptophyta</taxon>
        <taxon>Embryophyta</taxon>
        <taxon>Tracheophyta</taxon>
        <taxon>Spermatophyta</taxon>
        <taxon>Magnoliopsida</taxon>
        <taxon>Liliopsida</taxon>
        <taxon>Poales</taxon>
        <taxon>Poaceae</taxon>
        <taxon>PACMAD clade</taxon>
        <taxon>Panicoideae</taxon>
        <taxon>Andropogonodae</taxon>
        <taxon>Andropogoneae</taxon>
        <taxon>Saccharinae</taxon>
        <taxon>Miscanthus</taxon>
    </lineage>
</organism>
<evidence type="ECO:0000256" key="5">
    <source>
        <dbReference type="ARBA" id="ARBA00023043"/>
    </source>
</evidence>
<dbReference type="Proteomes" id="UP000604825">
    <property type="component" value="Unassembled WGS sequence"/>
</dbReference>
<feature type="repeat" description="ANK" evidence="7">
    <location>
        <begin position="153"/>
        <end position="175"/>
    </location>
</feature>
<dbReference type="OrthoDB" id="10040922at2759"/>
<comment type="caution">
    <text evidence="10">The sequence shown here is derived from an EMBL/GenBank/DDBJ whole genome shotgun (WGS) entry which is preliminary data.</text>
</comment>
<dbReference type="InterPro" id="IPR036770">
    <property type="entry name" value="Ankyrin_rpt-contain_sf"/>
</dbReference>
<evidence type="ECO:0000256" key="3">
    <source>
        <dbReference type="ARBA" id="ARBA00022737"/>
    </source>
</evidence>
<feature type="transmembrane region" description="Helical" evidence="8">
    <location>
        <begin position="542"/>
        <end position="567"/>
    </location>
</feature>
<evidence type="ECO:0000313" key="10">
    <source>
        <dbReference type="EMBL" id="CAD6258160.1"/>
    </source>
</evidence>
<sequence length="618" mass="68651">MVGHVAIMWTPMAGMDPELYAAATRGDVARLAQLVSSSGAGILVHMTPQFNTAVHIAASHGHRGFVKEALKVGHVAIMWTPMAGMDPELYAAATRGDVARLAQLVSSSGAGILVHMTPQFNTAVHIAASHGHRGFVKEALKVNEELLVSRNNDSDTPLHLAARAGKLDVAEHLINLAQVQAWRWPKEDYIQSPVSMKNDSGNTALHEAVQNHRTAVALMLIEAEPNCIYLLNERMESPLHIAAREGLLDVVVKIVEIPRVENQLNPYETFSGTALHQAVLGDHIRIMKILLKRRPELTDRTDLSANNALHYAAERNRGGMVKILLNKRIELAYRRNKDGHPPLHVAVRYGSTQAIMGILSKCPDTAEMEMLADGLNRNAFHIAVVSDMVDSLKCLLKHVHSKGIVNRADQEGNTPLHLAVKLGRPQSSRLLLRDWRVDPCLVDRDGQTARSLIEGQQILHSSMIHLWKELKKQEYYKCKNKQIPPIRTPDWWSEFSRYIEVRMGTYTLVATLIATVTFSSTFTMPGGYDQQNGTAVLGHHAAFKLFVIANTLAMLSSIIVVFAFIWARREVQDFRSSQVAWSHWLTSAWLAYFVIAMGCSTPAVMFVMLGKEVFTTPV</sequence>
<dbReference type="GO" id="GO:0005886">
    <property type="term" value="C:plasma membrane"/>
    <property type="evidence" value="ECO:0007669"/>
    <property type="project" value="TreeGrafter"/>
</dbReference>
<dbReference type="PANTHER" id="PTHR24186">
    <property type="entry name" value="PROTEIN PHOSPHATASE 1 REGULATORY SUBUNIT"/>
    <property type="match status" value="1"/>
</dbReference>
<protein>
    <recommendedName>
        <fullName evidence="9">PGG domain-containing protein</fullName>
    </recommendedName>
</protein>
<dbReference type="AlphaFoldDB" id="A0A811QBR8"/>
<evidence type="ECO:0000256" key="4">
    <source>
        <dbReference type="ARBA" id="ARBA00022989"/>
    </source>
</evidence>
<evidence type="ECO:0000313" key="11">
    <source>
        <dbReference type="Proteomes" id="UP000604825"/>
    </source>
</evidence>
<keyword evidence="11" id="KW-1185">Reference proteome</keyword>
<dbReference type="Pfam" id="PF12796">
    <property type="entry name" value="Ank_2"/>
    <property type="match status" value="3"/>
</dbReference>
<dbReference type="InterPro" id="IPR002110">
    <property type="entry name" value="Ankyrin_rpt"/>
</dbReference>
<proteinExistence type="predicted"/>
<gene>
    <name evidence="10" type="ORF">NCGR_LOCUS41641</name>
</gene>
<dbReference type="Pfam" id="PF13962">
    <property type="entry name" value="PGG"/>
    <property type="match status" value="1"/>
</dbReference>
<evidence type="ECO:0000256" key="2">
    <source>
        <dbReference type="ARBA" id="ARBA00022692"/>
    </source>
</evidence>
<evidence type="ECO:0000259" key="9">
    <source>
        <dbReference type="Pfam" id="PF13962"/>
    </source>
</evidence>
<evidence type="ECO:0000256" key="7">
    <source>
        <dbReference type="PROSITE-ProRule" id="PRU00023"/>
    </source>
</evidence>
<dbReference type="PROSITE" id="PS50088">
    <property type="entry name" value="ANK_REPEAT"/>
    <property type="match status" value="2"/>
</dbReference>
<dbReference type="EMBL" id="CAJGYO010000010">
    <property type="protein sequence ID" value="CAD6258160.1"/>
    <property type="molecule type" value="Genomic_DNA"/>
</dbReference>
<dbReference type="Gene3D" id="1.25.40.20">
    <property type="entry name" value="Ankyrin repeat-containing domain"/>
    <property type="match status" value="3"/>
</dbReference>
<keyword evidence="2 8" id="KW-0812">Transmembrane</keyword>
<keyword evidence="3" id="KW-0677">Repeat</keyword>
<evidence type="ECO:0000256" key="6">
    <source>
        <dbReference type="ARBA" id="ARBA00023136"/>
    </source>
</evidence>
<feature type="repeat" description="ANK" evidence="7">
    <location>
        <begin position="411"/>
        <end position="433"/>
    </location>
</feature>
<accession>A0A811QBR8</accession>
<keyword evidence="5 7" id="KW-0040">ANK repeat</keyword>
<feature type="transmembrane region" description="Helical" evidence="8">
    <location>
        <begin position="588"/>
        <end position="609"/>
    </location>
</feature>
<dbReference type="SMART" id="SM00248">
    <property type="entry name" value="ANK"/>
    <property type="match status" value="10"/>
</dbReference>
<dbReference type="PROSITE" id="PS50297">
    <property type="entry name" value="ANK_REP_REGION"/>
    <property type="match status" value="2"/>
</dbReference>
<evidence type="ECO:0000256" key="1">
    <source>
        <dbReference type="ARBA" id="ARBA00004141"/>
    </source>
</evidence>
<keyword evidence="4 8" id="KW-1133">Transmembrane helix</keyword>
<comment type="subcellular location">
    <subcellularLocation>
        <location evidence="1">Membrane</location>
        <topology evidence="1">Multi-pass membrane protein</topology>
    </subcellularLocation>
</comment>
<dbReference type="PANTHER" id="PTHR24186:SF50">
    <property type="entry name" value="ANKYRIN REPEAT-CONTAINING PROTEIN ITN1-LIKE ISOFORM X1"/>
    <property type="match status" value="1"/>
</dbReference>
<dbReference type="InterPro" id="IPR026961">
    <property type="entry name" value="PGG_dom"/>
</dbReference>
<name>A0A811QBR8_9POAL</name>